<dbReference type="Pfam" id="PF02690">
    <property type="entry name" value="Na_Pi_cotrans"/>
    <property type="match status" value="1"/>
</dbReference>
<evidence type="ECO:0000256" key="6">
    <source>
        <dbReference type="SAM" id="Phobius"/>
    </source>
</evidence>
<dbReference type="EMBL" id="CP069534">
    <property type="protein sequence ID" value="QRP70308.1"/>
    <property type="molecule type" value="Genomic_DNA"/>
</dbReference>
<dbReference type="PANTHER" id="PTHR10010:SF46">
    <property type="entry name" value="SODIUM-DEPENDENT PHOSPHATE TRANSPORT PROTEIN 2B"/>
    <property type="match status" value="1"/>
</dbReference>
<keyword evidence="3 6" id="KW-0812">Transmembrane</keyword>
<keyword evidence="2" id="KW-1003">Cell membrane</keyword>
<evidence type="ECO:0000256" key="5">
    <source>
        <dbReference type="ARBA" id="ARBA00023136"/>
    </source>
</evidence>
<evidence type="ECO:0000256" key="3">
    <source>
        <dbReference type="ARBA" id="ARBA00022692"/>
    </source>
</evidence>
<dbReference type="RefSeq" id="WP_005388577.1">
    <property type="nucleotide sequence ID" value="NZ_CP066007.1"/>
</dbReference>
<evidence type="ECO:0000313" key="7">
    <source>
        <dbReference type="EMBL" id="QQB47151.1"/>
    </source>
</evidence>
<name>A0A7T4EGV3_9CORY</name>
<dbReference type="Proteomes" id="UP000617681">
    <property type="component" value="Chromosome"/>
</dbReference>
<protein>
    <submittedName>
        <fullName evidence="7">Sodium:phosphate symporter</fullName>
    </submittedName>
</protein>
<feature type="transmembrane region" description="Helical" evidence="6">
    <location>
        <begin position="287"/>
        <end position="305"/>
    </location>
</feature>
<keyword evidence="5 6" id="KW-0472">Membrane</keyword>
<proteinExistence type="predicted"/>
<dbReference type="GeneID" id="92761035"/>
<feature type="transmembrane region" description="Helical" evidence="6">
    <location>
        <begin position="31"/>
        <end position="52"/>
    </location>
</feature>
<evidence type="ECO:0000313" key="9">
    <source>
        <dbReference type="Proteomes" id="UP000596145"/>
    </source>
</evidence>
<dbReference type="GO" id="GO:0044341">
    <property type="term" value="P:sodium-dependent phosphate transport"/>
    <property type="evidence" value="ECO:0007669"/>
    <property type="project" value="InterPro"/>
</dbReference>
<feature type="transmembrane region" description="Helical" evidence="6">
    <location>
        <begin position="188"/>
        <end position="213"/>
    </location>
</feature>
<dbReference type="GO" id="GO:0005436">
    <property type="term" value="F:sodium:phosphate symporter activity"/>
    <property type="evidence" value="ECO:0007669"/>
    <property type="project" value="InterPro"/>
</dbReference>
<evidence type="ECO:0000256" key="1">
    <source>
        <dbReference type="ARBA" id="ARBA00004651"/>
    </source>
</evidence>
<feature type="transmembrane region" description="Helical" evidence="6">
    <location>
        <begin position="119"/>
        <end position="138"/>
    </location>
</feature>
<accession>A0A7T4EGV3</accession>
<feature type="transmembrane region" description="Helical" evidence="6">
    <location>
        <begin position="254"/>
        <end position="275"/>
    </location>
</feature>
<sequence length="306" mass="32324">MPSSSAPIGTVQRRSTGQDVLFTPLGAGVRWAIILVATLALIGAISLMSMGLAPVAEHILVQGTLGTGIIAAAITQSSSFVTLMGSGAVVLGANLGTCFTAGVVAVVFRHSFLRASTAFFLHFWVNAVGVLLFIPFITELPTSDLHPIPPIHWVWSIVGLVLLYVAIRTITVQLRVLMSAGQTGHVGFWVGFFLASILQSSTAITAAAVPMAAVRAVSARRLLRLISGTNLGTCTTAWLFVARTGNSEGATLHLVFNLVMVALVALFPDVFLALARTCARHSTPLRLVIFLAVMFFALPLASMFLV</sequence>
<evidence type="ECO:0000256" key="4">
    <source>
        <dbReference type="ARBA" id="ARBA00022989"/>
    </source>
</evidence>
<comment type="subcellular location">
    <subcellularLocation>
        <location evidence="1">Cell membrane</location>
        <topology evidence="1">Multi-pass membrane protein</topology>
    </subcellularLocation>
</comment>
<dbReference type="GO" id="GO:0005886">
    <property type="term" value="C:plasma membrane"/>
    <property type="evidence" value="ECO:0007669"/>
    <property type="project" value="UniProtKB-SubCell"/>
</dbReference>
<dbReference type="AlphaFoldDB" id="A0A7T4EGV3"/>
<dbReference type="EMBL" id="CP066007">
    <property type="protein sequence ID" value="QQB47151.1"/>
    <property type="molecule type" value="Genomic_DNA"/>
</dbReference>
<keyword evidence="4 6" id="KW-1133">Transmembrane helix</keyword>
<gene>
    <name evidence="7" type="ORF">I6I10_04380</name>
    <name evidence="8" type="ORF">I6J21_11190</name>
</gene>
<evidence type="ECO:0000313" key="8">
    <source>
        <dbReference type="EMBL" id="QRP70308.1"/>
    </source>
</evidence>
<dbReference type="InterPro" id="IPR003841">
    <property type="entry name" value="Na/Pi_transpt"/>
</dbReference>
<dbReference type="PANTHER" id="PTHR10010">
    <property type="entry name" value="SOLUTE CARRIER FAMILY 34 SODIUM PHOSPHATE , MEMBER 2-RELATED"/>
    <property type="match status" value="1"/>
</dbReference>
<evidence type="ECO:0000256" key="2">
    <source>
        <dbReference type="ARBA" id="ARBA00022475"/>
    </source>
</evidence>
<feature type="transmembrane region" description="Helical" evidence="6">
    <location>
        <begin position="150"/>
        <end position="167"/>
    </location>
</feature>
<feature type="transmembrane region" description="Helical" evidence="6">
    <location>
        <begin position="59"/>
        <end position="77"/>
    </location>
</feature>
<dbReference type="Proteomes" id="UP000596145">
    <property type="component" value="Chromosome"/>
</dbReference>
<reference evidence="7 9" key="1">
    <citation type="submission" date="2020-12" db="EMBL/GenBank/DDBJ databases">
        <title>FDA dAtabase for Regulatory Grade micrObial Sequences (FDA-ARGOS): Supporting development and validation of Infectious Disease Dx tests.</title>
        <authorList>
            <person name="Sproer C."/>
            <person name="Gronow S."/>
            <person name="Severitt S."/>
            <person name="Schroder I."/>
            <person name="Tallon L."/>
            <person name="Sadzewicz L."/>
            <person name="Zhao X."/>
            <person name="Boylan J."/>
            <person name="Ott S."/>
            <person name="Bowen H."/>
            <person name="Vavikolanu K."/>
            <person name="Mehta A."/>
            <person name="Aluvathingal J."/>
            <person name="Nadendla S."/>
            <person name="Lowell S."/>
            <person name="Myers T."/>
            <person name="Yan Y."/>
            <person name="Sichtig H."/>
        </authorList>
    </citation>
    <scope>NUCLEOTIDE SEQUENCE [LARGE SCALE GENOMIC DNA]</scope>
    <source>
        <strain evidence="7 9">FDAARGOS_1053</strain>
        <strain evidence="8">FDAARGOS_1191</strain>
    </source>
</reference>
<feature type="transmembrane region" description="Helical" evidence="6">
    <location>
        <begin position="83"/>
        <end position="107"/>
    </location>
</feature>
<dbReference type="OrthoDB" id="9763003at2"/>
<organism evidence="7 9">
    <name type="scientific">Corynebacterium glucuronolyticum</name>
    <dbReference type="NCBI Taxonomy" id="39791"/>
    <lineage>
        <taxon>Bacteria</taxon>
        <taxon>Bacillati</taxon>
        <taxon>Actinomycetota</taxon>
        <taxon>Actinomycetes</taxon>
        <taxon>Mycobacteriales</taxon>
        <taxon>Corynebacteriaceae</taxon>
        <taxon>Corynebacterium</taxon>
    </lineage>
</organism>